<dbReference type="Proteomes" id="UP000184130">
    <property type="component" value="Unassembled WGS sequence"/>
</dbReference>
<feature type="signal peptide" evidence="1">
    <location>
        <begin position="1"/>
        <end position="20"/>
    </location>
</feature>
<dbReference type="PROSITE" id="PS51257">
    <property type="entry name" value="PROKAR_LIPOPROTEIN"/>
    <property type="match status" value="1"/>
</dbReference>
<dbReference type="EMBL" id="FRBD01000009">
    <property type="protein sequence ID" value="SHK69279.1"/>
    <property type="molecule type" value="Genomic_DNA"/>
</dbReference>
<dbReference type="CDD" id="cd13121">
    <property type="entry name" value="BF2867_like_C"/>
    <property type="match status" value="2"/>
</dbReference>
<sequence>MTIKKYITLALTALTLAGCASDDANNSLTEDRLPLTFETSLSGSRTVTRAIGNQFEANDELLCYVRHISSSNLSTDKNYQEVSTYKKMVTINKNGEPTVKQYWDDYSDSNNDLRTKNHALQSFYGYCYNGGTPSPALVEATGVLGWTTAVDQTADGAMKANDLLWSAAQEPVTYQHAKEGRSGLTIPYTHAMSKFTIVVVAGEGFKADDLNATTVTLDGMNLKGTFTAPTAKVEATGTTTVKMFANAASTTTDNKPCRAYEAVVVPTTALSLDKHLATISDVDGNDYEIHLTNNILSDWATGIDNDASKSGYNYKLTVTLNKQAISVVASLAGWTDVSATGTGEINFAADVTSIDKSNSAALKNGDSFSLWMTTDLANIGSVATTAEYNGSKFVNSPAIYWPNGSDNFYFRALAKKTIEHALGAVTSANVSQGTDLLWATTAAHTGTEAGGSTTHDYAEGAAINPRTGDVPLTFRHVMSNVVINLTTSSDASAVDLTGAKITLTNLYNDGSIDIASGDITHGSAKAAKAVKEATDYDLIMIPQTIDDNSKLIITLTDGTTYSLQLNKCTDKTDGTTLIADWKSGNMYTYTITLKKEEVSFRALIQEWTKNPGSGNATLDWD</sequence>
<dbReference type="RefSeq" id="WP_175549435.1">
    <property type="nucleotide sequence ID" value="NZ_FRBD01000009.1"/>
</dbReference>
<feature type="chain" id="PRO_5013020039" evidence="1">
    <location>
        <begin position="21"/>
        <end position="621"/>
    </location>
</feature>
<dbReference type="Gene3D" id="2.60.40.2630">
    <property type="match status" value="2"/>
</dbReference>
<evidence type="ECO:0000313" key="3">
    <source>
        <dbReference type="Proteomes" id="UP000184130"/>
    </source>
</evidence>
<evidence type="ECO:0000256" key="1">
    <source>
        <dbReference type="SAM" id="SignalP"/>
    </source>
</evidence>
<evidence type="ECO:0000313" key="2">
    <source>
        <dbReference type="EMBL" id="SHK69279.1"/>
    </source>
</evidence>
<name>A0A1M6UJD3_XYLRU</name>
<keyword evidence="1" id="KW-0732">Signal</keyword>
<proteinExistence type="predicted"/>
<dbReference type="InterPro" id="IPR025049">
    <property type="entry name" value="Mfa-like_1"/>
</dbReference>
<reference evidence="2 3" key="1">
    <citation type="submission" date="2016-11" db="EMBL/GenBank/DDBJ databases">
        <authorList>
            <person name="Jaros S."/>
            <person name="Januszkiewicz K."/>
            <person name="Wedrychowicz H."/>
        </authorList>
    </citation>
    <scope>NUCLEOTIDE SEQUENCE [LARGE SCALE GENOMIC DNA]</scope>
    <source>
        <strain evidence="2 3">KHT3</strain>
    </source>
</reference>
<dbReference type="Pfam" id="PF13149">
    <property type="entry name" value="Mfa_like_1"/>
    <property type="match status" value="2"/>
</dbReference>
<dbReference type="AlphaFoldDB" id="A0A1M6UJD3"/>
<organism evidence="2 3">
    <name type="scientific">Xylanibacter ruminicola</name>
    <name type="common">Prevotella ruminicola</name>
    <dbReference type="NCBI Taxonomy" id="839"/>
    <lineage>
        <taxon>Bacteria</taxon>
        <taxon>Pseudomonadati</taxon>
        <taxon>Bacteroidota</taxon>
        <taxon>Bacteroidia</taxon>
        <taxon>Bacteroidales</taxon>
        <taxon>Prevotellaceae</taxon>
        <taxon>Xylanibacter</taxon>
    </lineage>
</organism>
<accession>A0A1M6UJD3</accession>
<gene>
    <name evidence="2" type="ORF">SAMN05216463_109106</name>
</gene>
<protein>
    <submittedName>
        <fullName evidence="2">Fimbrillin-like</fullName>
    </submittedName>
</protein>